<sequence>SRDNLPPPADAPEQYGLGIDREKAKHY</sequence>
<reference evidence="2" key="1">
    <citation type="submission" date="2018-05" db="EMBL/GenBank/DDBJ databases">
        <authorList>
            <person name="Lanie J.A."/>
            <person name="Ng W.-L."/>
            <person name="Kazmierczak K.M."/>
            <person name="Andrzejewski T.M."/>
            <person name="Davidsen T.M."/>
            <person name="Wayne K.J."/>
            <person name="Tettelin H."/>
            <person name="Glass J.I."/>
            <person name="Rusch D."/>
            <person name="Podicherti R."/>
            <person name="Tsui H.-C.T."/>
            <person name="Winkler M.E."/>
        </authorList>
    </citation>
    <scope>NUCLEOTIDE SEQUENCE</scope>
</reference>
<gene>
    <name evidence="2" type="ORF">METZ01_LOCUS496022</name>
</gene>
<feature type="non-terminal residue" evidence="2">
    <location>
        <position position="1"/>
    </location>
</feature>
<evidence type="ECO:0000256" key="1">
    <source>
        <dbReference type="SAM" id="MobiDB-lite"/>
    </source>
</evidence>
<feature type="compositionally biased region" description="Pro residues" evidence="1">
    <location>
        <begin position="1"/>
        <end position="10"/>
    </location>
</feature>
<evidence type="ECO:0000313" key="2">
    <source>
        <dbReference type="EMBL" id="SVE43168.1"/>
    </source>
</evidence>
<proteinExistence type="predicted"/>
<protein>
    <submittedName>
        <fullName evidence="2">Uncharacterized protein</fullName>
    </submittedName>
</protein>
<feature type="region of interest" description="Disordered" evidence="1">
    <location>
        <begin position="1"/>
        <end position="27"/>
    </location>
</feature>
<organism evidence="2">
    <name type="scientific">marine metagenome</name>
    <dbReference type="NCBI Taxonomy" id="408172"/>
    <lineage>
        <taxon>unclassified sequences</taxon>
        <taxon>metagenomes</taxon>
        <taxon>ecological metagenomes</taxon>
    </lineage>
</organism>
<dbReference type="EMBL" id="UINC01216852">
    <property type="protein sequence ID" value="SVE43168.1"/>
    <property type="molecule type" value="Genomic_DNA"/>
</dbReference>
<dbReference type="AlphaFoldDB" id="A0A383DH47"/>
<name>A0A383DH47_9ZZZZ</name>
<accession>A0A383DH47</accession>